<reference evidence="1 2" key="2">
    <citation type="submission" date="2018-11" db="EMBL/GenBank/DDBJ databases">
        <authorList>
            <consortium name="Pathogen Informatics"/>
        </authorList>
    </citation>
    <scope>NUCLEOTIDE SEQUENCE [LARGE SCALE GENOMIC DNA]</scope>
</reference>
<sequence length="51" mass="5939">MIPYFDADYYPKEFVALNAENEKRCVDSVYDNPSMYSMDPETSACLKHPQN</sequence>
<name>A0A0M3JJ96_ANISI</name>
<evidence type="ECO:0000313" key="2">
    <source>
        <dbReference type="Proteomes" id="UP000267096"/>
    </source>
</evidence>
<keyword evidence="2" id="KW-1185">Reference proteome</keyword>
<reference evidence="3" key="1">
    <citation type="submission" date="2017-02" db="UniProtKB">
        <authorList>
            <consortium name="WormBaseParasite"/>
        </authorList>
    </citation>
    <scope>IDENTIFICATION</scope>
</reference>
<dbReference type="WBParaSite" id="ASIM_0000771501-mRNA-1">
    <property type="protein sequence ID" value="ASIM_0000771501-mRNA-1"/>
    <property type="gene ID" value="ASIM_0000771501"/>
</dbReference>
<evidence type="ECO:0000313" key="1">
    <source>
        <dbReference type="EMBL" id="VDK29293.1"/>
    </source>
</evidence>
<dbReference type="PANTHER" id="PTHR47836:SF2">
    <property type="entry name" value="GLYCOSIDE HYDROLASE FAMILY 19 CATALYTIC DOMAIN-CONTAINING PROTEIN"/>
    <property type="match status" value="1"/>
</dbReference>
<dbReference type="EMBL" id="UYRR01018144">
    <property type="protein sequence ID" value="VDK29293.1"/>
    <property type="molecule type" value="Genomic_DNA"/>
</dbReference>
<dbReference type="Proteomes" id="UP000267096">
    <property type="component" value="Unassembled WGS sequence"/>
</dbReference>
<proteinExistence type="predicted"/>
<evidence type="ECO:0000313" key="3">
    <source>
        <dbReference type="WBParaSite" id="ASIM_0000771501-mRNA-1"/>
    </source>
</evidence>
<dbReference type="AlphaFoldDB" id="A0A0M3JJ96"/>
<dbReference type="OrthoDB" id="5985073at2759"/>
<organism evidence="3">
    <name type="scientific">Anisakis simplex</name>
    <name type="common">Herring worm</name>
    <dbReference type="NCBI Taxonomy" id="6269"/>
    <lineage>
        <taxon>Eukaryota</taxon>
        <taxon>Metazoa</taxon>
        <taxon>Ecdysozoa</taxon>
        <taxon>Nematoda</taxon>
        <taxon>Chromadorea</taxon>
        <taxon>Rhabditida</taxon>
        <taxon>Spirurina</taxon>
        <taxon>Ascaridomorpha</taxon>
        <taxon>Ascaridoidea</taxon>
        <taxon>Anisakidae</taxon>
        <taxon>Anisakis</taxon>
        <taxon>Anisakis simplex complex</taxon>
    </lineage>
</organism>
<gene>
    <name evidence="1" type="ORF">ASIM_LOCUS7479</name>
</gene>
<protein>
    <submittedName>
        <fullName evidence="3">Secreted protein</fullName>
    </submittedName>
</protein>
<accession>A0A0M3JJ96</accession>
<dbReference type="PANTHER" id="PTHR47836">
    <property type="entry name" value="PROTEIN CBG09520-RELATED"/>
    <property type="match status" value="1"/>
</dbReference>